<dbReference type="Gene3D" id="3.90.80.10">
    <property type="entry name" value="Inorganic pyrophosphatase"/>
    <property type="match status" value="1"/>
</dbReference>
<accession>A0A0X3NUU3</accession>
<keyword evidence="7" id="KW-0378">Hydrolase</keyword>
<evidence type="ECO:0000313" key="11">
    <source>
        <dbReference type="EMBL" id="JAP43651.1"/>
    </source>
</evidence>
<protein>
    <recommendedName>
        <fullName evidence="10">Inorganic pyrophosphatase</fullName>
        <ecNumber evidence="4">3.6.1.1</ecNumber>
    </recommendedName>
    <alternativeName>
        <fullName evidence="9">Pyrophosphate phospho-hydrolase</fullName>
    </alternativeName>
</protein>
<dbReference type="AlphaFoldDB" id="A0A0X3NUU3"/>
<name>A0A0X3NUU3_SCHSO</name>
<evidence type="ECO:0000256" key="10">
    <source>
        <dbReference type="ARBA" id="ARBA00040300"/>
    </source>
</evidence>
<dbReference type="PROSITE" id="PS00387">
    <property type="entry name" value="PPASE"/>
    <property type="match status" value="1"/>
</dbReference>
<sequence length="287" mass="32875">MMSHYSNREFGASNSTDYRMYIMQQDQPISPFHDIPLVHSPPSIMNMVVEIPRWSNAKMEICKEEILNPIKQDVKKGKLRFVNNVFPHKGYIWNYGALPQTWEDPSHVDPDTKSKGDNDPIDVCEIGSRILARGSIVPVKILGILAMIDEGETDWKVIAIHNEDPLAVKLNDIDDVEKHMPGFLQATREWFRNYKVPTGKPKNEFAFDGNFKNREFALKIVNQTHEQWKKLVTEKTDFTGLYKENISVQGSPYQIPTAEGKNVINKLPEYKEGEPISDPAVEEVCFV</sequence>
<evidence type="ECO:0000256" key="4">
    <source>
        <dbReference type="ARBA" id="ARBA00012146"/>
    </source>
</evidence>
<dbReference type="EMBL" id="GEEE01019574">
    <property type="protein sequence ID" value="JAP43651.1"/>
    <property type="molecule type" value="Transcribed_RNA"/>
</dbReference>
<keyword evidence="5" id="KW-0963">Cytoplasm</keyword>
<reference evidence="11" key="1">
    <citation type="submission" date="2016-01" db="EMBL/GenBank/DDBJ databases">
        <title>Reference transcriptome for the parasite Schistocephalus solidus: insights into the molecular evolution of parasitism.</title>
        <authorList>
            <person name="Hebert F.O."/>
            <person name="Grambauer S."/>
            <person name="Barber I."/>
            <person name="Landry C.R."/>
            <person name="Aubin-Horth N."/>
        </authorList>
    </citation>
    <scope>NUCLEOTIDE SEQUENCE</scope>
</reference>
<dbReference type="Pfam" id="PF00719">
    <property type="entry name" value="Pyrophosphatase"/>
    <property type="match status" value="1"/>
</dbReference>
<organism evidence="11">
    <name type="scientific">Schistocephalus solidus</name>
    <name type="common">Tapeworm</name>
    <dbReference type="NCBI Taxonomy" id="70667"/>
    <lineage>
        <taxon>Eukaryota</taxon>
        <taxon>Metazoa</taxon>
        <taxon>Spiralia</taxon>
        <taxon>Lophotrochozoa</taxon>
        <taxon>Platyhelminthes</taxon>
        <taxon>Cestoda</taxon>
        <taxon>Eucestoda</taxon>
        <taxon>Diphyllobothriidea</taxon>
        <taxon>Diphyllobothriidae</taxon>
        <taxon>Schistocephalus</taxon>
    </lineage>
</organism>
<evidence type="ECO:0000256" key="7">
    <source>
        <dbReference type="ARBA" id="ARBA00022801"/>
    </source>
</evidence>
<dbReference type="GO" id="GO:0000287">
    <property type="term" value="F:magnesium ion binding"/>
    <property type="evidence" value="ECO:0007669"/>
    <property type="project" value="InterPro"/>
</dbReference>
<dbReference type="GO" id="GO:0005737">
    <property type="term" value="C:cytoplasm"/>
    <property type="evidence" value="ECO:0007669"/>
    <property type="project" value="UniProtKB-SubCell"/>
</dbReference>
<dbReference type="EC" id="3.6.1.1" evidence="4"/>
<dbReference type="SUPFAM" id="SSF50324">
    <property type="entry name" value="Inorganic pyrophosphatase"/>
    <property type="match status" value="1"/>
</dbReference>
<comment type="cofactor">
    <cofactor evidence="1">
        <name>Mg(2+)</name>
        <dbReference type="ChEBI" id="CHEBI:18420"/>
    </cofactor>
</comment>
<evidence type="ECO:0000256" key="9">
    <source>
        <dbReference type="ARBA" id="ARBA00032535"/>
    </source>
</evidence>
<dbReference type="GO" id="GO:0006796">
    <property type="term" value="P:phosphate-containing compound metabolic process"/>
    <property type="evidence" value="ECO:0007669"/>
    <property type="project" value="InterPro"/>
</dbReference>
<dbReference type="PANTHER" id="PTHR10286">
    <property type="entry name" value="INORGANIC PYROPHOSPHATASE"/>
    <property type="match status" value="1"/>
</dbReference>
<gene>
    <name evidence="11" type="primary">IPYR</name>
    <name evidence="11" type="ORF">TR133459</name>
</gene>
<evidence type="ECO:0000256" key="5">
    <source>
        <dbReference type="ARBA" id="ARBA00022490"/>
    </source>
</evidence>
<dbReference type="InterPro" id="IPR036649">
    <property type="entry name" value="Pyrophosphatase_sf"/>
</dbReference>
<evidence type="ECO:0000256" key="8">
    <source>
        <dbReference type="ARBA" id="ARBA00022842"/>
    </source>
</evidence>
<keyword evidence="8" id="KW-0460">Magnesium</keyword>
<evidence type="ECO:0000256" key="3">
    <source>
        <dbReference type="ARBA" id="ARBA00006220"/>
    </source>
</evidence>
<proteinExistence type="inferred from homology"/>
<dbReference type="InterPro" id="IPR008162">
    <property type="entry name" value="Pyrophosphatase"/>
</dbReference>
<evidence type="ECO:0000256" key="2">
    <source>
        <dbReference type="ARBA" id="ARBA00004496"/>
    </source>
</evidence>
<evidence type="ECO:0000256" key="1">
    <source>
        <dbReference type="ARBA" id="ARBA00001946"/>
    </source>
</evidence>
<dbReference type="GO" id="GO:0004427">
    <property type="term" value="F:inorganic diphosphate phosphatase activity"/>
    <property type="evidence" value="ECO:0007669"/>
    <property type="project" value="UniProtKB-EC"/>
</dbReference>
<comment type="subcellular location">
    <subcellularLocation>
        <location evidence="2">Cytoplasm</location>
    </subcellularLocation>
</comment>
<keyword evidence="6" id="KW-0479">Metal-binding</keyword>
<dbReference type="FunFam" id="3.90.80.10:FF:000004">
    <property type="entry name" value="Inorganic pyrophosphatase"/>
    <property type="match status" value="1"/>
</dbReference>
<evidence type="ECO:0000256" key="6">
    <source>
        <dbReference type="ARBA" id="ARBA00022723"/>
    </source>
</evidence>
<comment type="similarity">
    <text evidence="3">Belongs to the PPase family.</text>
</comment>
<dbReference type="CDD" id="cd00412">
    <property type="entry name" value="pyrophosphatase"/>
    <property type="match status" value="1"/>
</dbReference>